<dbReference type="RefSeq" id="WP_124236318.1">
    <property type="nucleotide sequence ID" value="NZ_JBHUFI010000002.1"/>
</dbReference>
<dbReference type="GO" id="GO:0003677">
    <property type="term" value="F:DNA binding"/>
    <property type="evidence" value="ECO:0007669"/>
    <property type="project" value="UniProtKB-KW"/>
</dbReference>
<dbReference type="EMBL" id="RQJX01000006">
    <property type="protein sequence ID" value="RQN08495.1"/>
    <property type="molecule type" value="Genomic_DNA"/>
</dbReference>
<dbReference type="Proteomes" id="UP000275225">
    <property type="component" value="Unassembled WGS sequence"/>
</dbReference>
<dbReference type="OrthoDB" id="3268233at2"/>
<evidence type="ECO:0000313" key="1">
    <source>
        <dbReference type="EMBL" id="RQN08495.1"/>
    </source>
</evidence>
<dbReference type="AlphaFoldDB" id="A0A3N6X2Z6"/>
<proteinExistence type="predicted"/>
<dbReference type="CDD" id="cd04488">
    <property type="entry name" value="RecG_wedge_OBF"/>
    <property type="match status" value="1"/>
</dbReference>
<name>A0A3N6X2Z6_9ACTN</name>
<dbReference type="PIRSF" id="PIRSF006910">
    <property type="entry name" value="NA_bind_Rv2694c_prd"/>
    <property type="match status" value="1"/>
</dbReference>
<evidence type="ECO:0000313" key="2">
    <source>
        <dbReference type="Proteomes" id="UP000275225"/>
    </source>
</evidence>
<dbReference type="InterPro" id="IPR012340">
    <property type="entry name" value="NA-bd_OB-fold"/>
</dbReference>
<sequence length="119" mass="13036">MAGILHRVVDRWSSTDQQESDELLVHCARAGCRPIREQPDRDVVSLHGVVRAITLRPVGEATALEAELYDGSGTVTLVWLGRRRIAGIDAGRELTATGRLSERGGARVLYNPRYTLDAA</sequence>
<protein>
    <submittedName>
        <fullName evidence="1">DNA-binding protein</fullName>
    </submittedName>
</protein>
<reference evidence="1 2" key="1">
    <citation type="submission" date="2018-11" db="EMBL/GenBank/DDBJ databases">
        <authorList>
            <person name="Li F."/>
        </authorList>
    </citation>
    <scope>NUCLEOTIDE SEQUENCE [LARGE SCALE GENOMIC DNA]</scope>
    <source>
        <strain evidence="1 2">YS17T</strain>
    </source>
</reference>
<keyword evidence="1" id="KW-0238">DNA-binding</keyword>
<dbReference type="InterPro" id="IPR016499">
    <property type="entry name" value="NucleicA-bd_Rv2694c_prd"/>
</dbReference>
<dbReference type="Gene3D" id="2.40.50.140">
    <property type="entry name" value="Nucleic acid-binding proteins"/>
    <property type="match status" value="1"/>
</dbReference>
<keyword evidence="2" id="KW-1185">Reference proteome</keyword>
<comment type="caution">
    <text evidence="1">The sequence shown here is derived from an EMBL/GenBank/DDBJ whole genome shotgun (WGS) entry which is preliminary data.</text>
</comment>
<accession>A0A3N6X2Z6</accession>
<organism evidence="1 2">
    <name type="scientific">Aeromicrobium camelliae</name>
    <dbReference type="NCBI Taxonomy" id="1538144"/>
    <lineage>
        <taxon>Bacteria</taxon>
        <taxon>Bacillati</taxon>
        <taxon>Actinomycetota</taxon>
        <taxon>Actinomycetes</taxon>
        <taxon>Propionibacteriales</taxon>
        <taxon>Nocardioidaceae</taxon>
        <taxon>Aeromicrobium</taxon>
    </lineage>
</organism>
<gene>
    <name evidence="1" type="ORF">EHW97_06300</name>
</gene>